<dbReference type="EMBL" id="CALSDN010000007">
    <property type="protein sequence ID" value="CAH6721926.1"/>
    <property type="molecule type" value="Genomic_DNA"/>
</dbReference>
<evidence type="ECO:0000313" key="1">
    <source>
        <dbReference type="EMBL" id="CAH6721926.1"/>
    </source>
</evidence>
<sequence length="171" mass="19973">MSVQKVFGRFKRDPSKKTHSLKSIVRHYKDSWRSSTISLDPSTLNDEFEDLESKFIPELSPPLFNRTFHFGIRRTLSLGRKNKSLKENIFQHAPEVHENTGEYRSKQKPFEQVGTHFKRSKPRTGSILTISPDFQPRIDYVPLGDIDAFDKGYLNEVRQSLINLRRTHQLS</sequence>
<reference evidence="1" key="1">
    <citation type="submission" date="2022-06" db="EMBL/GenBank/DDBJ databases">
        <authorList>
            <person name="Legras J.-L."/>
            <person name="Devillers H."/>
            <person name="Grondin C."/>
        </authorList>
    </citation>
    <scope>NUCLEOTIDE SEQUENCE</scope>
    <source>
        <strain evidence="1">CLIB 1444</strain>
    </source>
</reference>
<dbReference type="Proteomes" id="UP001152531">
    <property type="component" value="Unassembled WGS sequence"/>
</dbReference>
<evidence type="ECO:0000313" key="2">
    <source>
        <dbReference type="Proteomes" id="UP001152531"/>
    </source>
</evidence>
<comment type="caution">
    <text evidence="1">The sequence shown here is derived from an EMBL/GenBank/DDBJ whole genome shotgun (WGS) entry which is preliminary data.</text>
</comment>
<accession>A0ACA9YBV6</accession>
<proteinExistence type="predicted"/>
<gene>
    <name evidence="1" type="ORF">CLIB1444_07S05556</name>
</gene>
<name>A0ACA9YBV6_9ASCO</name>
<keyword evidence="2" id="KW-1185">Reference proteome</keyword>
<protein>
    <submittedName>
        <fullName evidence="1">Uncharacterized protein</fullName>
    </submittedName>
</protein>
<organism evidence="1 2">
    <name type="scientific">[Candida] jaroonii</name>
    <dbReference type="NCBI Taxonomy" id="467808"/>
    <lineage>
        <taxon>Eukaryota</taxon>
        <taxon>Fungi</taxon>
        <taxon>Dikarya</taxon>
        <taxon>Ascomycota</taxon>
        <taxon>Saccharomycotina</taxon>
        <taxon>Pichiomycetes</taxon>
        <taxon>Debaryomycetaceae</taxon>
        <taxon>Yamadazyma</taxon>
    </lineage>
</organism>